<accession>A0A543PHU8</accession>
<keyword evidence="1" id="KW-0812">Transmembrane</keyword>
<evidence type="ECO:0000313" key="3">
    <source>
        <dbReference type="Proteomes" id="UP000319865"/>
    </source>
</evidence>
<dbReference type="EMBL" id="VFQE01000001">
    <property type="protein sequence ID" value="TQN43624.1"/>
    <property type="molecule type" value="Genomic_DNA"/>
</dbReference>
<dbReference type="AlphaFoldDB" id="A0A543PHU8"/>
<proteinExistence type="predicted"/>
<dbReference type="Proteomes" id="UP000319865">
    <property type="component" value="Unassembled WGS sequence"/>
</dbReference>
<organism evidence="2 3">
    <name type="scientific">Blastococcus colisei</name>
    <dbReference type="NCBI Taxonomy" id="1564162"/>
    <lineage>
        <taxon>Bacteria</taxon>
        <taxon>Bacillati</taxon>
        <taxon>Actinomycetota</taxon>
        <taxon>Actinomycetes</taxon>
        <taxon>Geodermatophilales</taxon>
        <taxon>Geodermatophilaceae</taxon>
        <taxon>Blastococcus</taxon>
    </lineage>
</organism>
<feature type="transmembrane region" description="Helical" evidence="1">
    <location>
        <begin position="63"/>
        <end position="82"/>
    </location>
</feature>
<feature type="transmembrane region" description="Helical" evidence="1">
    <location>
        <begin position="267"/>
        <end position="295"/>
    </location>
</feature>
<name>A0A543PHU8_9ACTN</name>
<feature type="transmembrane region" description="Helical" evidence="1">
    <location>
        <begin position="94"/>
        <end position="116"/>
    </location>
</feature>
<evidence type="ECO:0000313" key="2">
    <source>
        <dbReference type="EMBL" id="TQN43624.1"/>
    </source>
</evidence>
<feature type="transmembrane region" description="Helical" evidence="1">
    <location>
        <begin position="222"/>
        <end position="255"/>
    </location>
</feature>
<feature type="transmembrane region" description="Helical" evidence="1">
    <location>
        <begin position="307"/>
        <end position="332"/>
    </location>
</feature>
<dbReference type="OrthoDB" id="5242248at2"/>
<dbReference type="RefSeq" id="WP_142026089.1">
    <property type="nucleotide sequence ID" value="NZ_VFQE01000001.1"/>
</dbReference>
<evidence type="ECO:0000256" key="1">
    <source>
        <dbReference type="SAM" id="Phobius"/>
    </source>
</evidence>
<keyword evidence="3" id="KW-1185">Reference proteome</keyword>
<evidence type="ECO:0008006" key="4">
    <source>
        <dbReference type="Google" id="ProtNLM"/>
    </source>
</evidence>
<protein>
    <recommendedName>
        <fullName evidence="4">Integral membrane protein</fullName>
    </recommendedName>
</protein>
<feature type="transmembrane region" description="Helical" evidence="1">
    <location>
        <begin position="186"/>
        <end position="210"/>
    </location>
</feature>
<keyword evidence="1" id="KW-0472">Membrane</keyword>
<feature type="transmembrane region" description="Helical" evidence="1">
    <location>
        <begin position="23"/>
        <end position="43"/>
    </location>
</feature>
<feature type="transmembrane region" description="Helical" evidence="1">
    <location>
        <begin position="352"/>
        <end position="373"/>
    </location>
</feature>
<gene>
    <name evidence="2" type="ORF">FHU33_3080</name>
</gene>
<comment type="caution">
    <text evidence="2">The sequence shown here is derived from an EMBL/GenBank/DDBJ whole genome shotgun (WGS) entry which is preliminary data.</text>
</comment>
<sequence length="452" mass="46427">MTAVSDDVEEKQAPTTGRTARGVLVLLVTAGVAVVWLVGRAFTQGGGDLHLAGGYVLVGGIDPVLTARVLLPLAVAAAGVLWGPSLAHQLRWPWLLAGSALGAAGWSVTLALTSGWGRLAEPMASRHEYVHDVGRVQGIGTFIATYIDSVPAGSVDPWVTHVAGHPPGALLAFVLLDRVGLGGTGWAAALCIVGGALAVPAVLVTVRAVADEISARAVAPFAVLFPGAVWIATSADAFFAGVTAWGVALLALAAVRGPLPAGYLQALAGGLLLGLSLFLSFGLTAAGLLALAVVLVQKERLRWRGVVRILAAAAGGVLLVFAAFAVSGYWWFEGLAVVAQRVRDGAAYDDRPYLYFLVANVAAGAVAAGPAVVAGLAGLRGRLRWLPLAALGAMAVSDVSGHVLGETERIWLPLLVWLLPATATLPPGSRRFWLALSALLGIAVEVAVRTPW</sequence>
<reference evidence="2 3" key="1">
    <citation type="submission" date="2019-06" db="EMBL/GenBank/DDBJ databases">
        <title>Sequencing the genomes of 1000 actinobacteria strains.</title>
        <authorList>
            <person name="Klenk H.-P."/>
        </authorList>
    </citation>
    <scope>NUCLEOTIDE SEQUENCE [LARGE SCALE GENOMIC DNA]</scope>
    <source>
        <strain evidence="2 3">DSM 46837</strain>
    </source>
</reference>
<keyword evidence="1" id="KW-1133">Transmembrane helix</keyword>